<reference evidence="7 8" key="1">
    <citation type="submission" date="2020-08" db="EMBL/GenBank/DDBJ databases">
        <title>The genome sequence of Novosphingobium flavum 4Y4.</title>
        <authorList>
            <person name="Liu Y."/>
        </authorList>
    </citation>
    <scope>NUCLEOTIDE SEQUENCE [LARGE SCALE GENOMIC DNA]</scope>
    <source>
        <strain evidence="7 8">4Y4</strain>
    </source>
</reference>
<dbReference type="PANTHER" id="PTHR30096">
    <property type="entry name" value="4,5-DOPA DIOXYGENASE EXTRADIOL-LIKE PROTEIN"/>
    <property type="match status" value="1"/>
</dbReference>
<comment type="caution">
    <text evidence="7">The sequence shown here is derived from an EMBL/GenBank/DDBJ whole genome shotgun (WGS) entry which is preliminary data.</text>
</comment>
<dbReference type="EMBL" id="JACLAU010000011">
    <property type="protein sequence ID" value="MBC2651930.1"/>
    <property type="molecule type" value="Genomic_DNA"/>
</dbReference>
<dbReference type="Gene3D" id="3.40.830.10">
    <property type="entry name" value="LigB-like"/>
    <property type="match status" value="1"/>
</dbReference>
<gene>
    <name evidence="7" type="ORF">H7F49_09455</name>
</gene>
<dbReference type="SUPFAM" id="SSF53213">
    <property type="entry name" value="LigB-like"/>
    <property type="match status" value="1"/>
</dbReference>
<dbReference type="InterPro" id="IPR004183">
    <property type="entry name" value="Xdiol_dOase_suB"/>
</dbReference>
<dbReference type="AlphaFoldDB" id="A0A7X1F7S4"/>
<dbReference type="Proteomes" id="UP000520156">
    <property type="component" value="Unassembled WGS sequence"/>
</dbReference>
<evidence type="ECO:0000256" key="3">
    <source>
        <dbReference type="ARBA" id="ARBA00022723"/>
    </source>
</evidence>
<keyword evidence="3" id="KW-0479">Metal-binding</keyword>
<evidence type="ECO:0000259" key="6">
    <source>
        <dbReference type="Pfam" id="PF02900"/>
    </source>
</evidence>
<organism evidence="7 8">
    <name type="scientific">Novosphingobium aerophilum</name>
    <dbReference type="NCBI Taxonomy" id="2839843"/>
    <lineage>
        <taxon>Bacteria</taxon>
        <taxon>Pseudomonadati</taxon>
        <taxon>Pseudomonadota</taxon>
        <taxon>Alphaproteobacteria</taxon>
        <taxon>Sphingomonadales</taxon>
        <taxon>Sphingomonadaceae</taxon>
        <taxon>Novosphingobium</taxon>
    </lineage>
</organism>
<evidence type="ECO:0000256" key="1">
    <source>
        <dbReference type="ARBA" id="ARBA00001947"/>
    </source>
</evidence>
<name>A0A7X1F7S4_9SPHN</name>
<dbReference type="GO" id="GO:0016702">
    <property type="term" value="F:oxidoreductase activity, acting on single donors with incorporation of molecular oxygen, incorporation of two atoms of oxygen"/>
    <property type="evidence" value="ECO:0007669"/>
    <property type="project" value="UniProtKB-ARBA"/>
</dbReference>
<evidence type="ECO:0000313" key="8">
    <source>
        <dbReference type="Proteomes" id="UP000520156"/>
    </source>
</evidence>
<comment type="similarity">
    <text evidence="2">Belongs to the DODA-type extradiol aromatic ring-opening dioxygenase family.</text>
</comment>
<proteinExistence type="inferred from homology"/>
<protein>
    <submittedName>
        <fullName evidence="7">Dioxygenase</fullName>
    </submittedName>
</protein>
<sequence length="258" mass="28098">MQPTLFLSHGSPMLILQDSPARGFLAGLGQELDRPDAVMVVSAHWGTAVPTVSAAARPETIHDFHGFPRPLYALTYPAKGAPDLADRLVDLIGAAGLRGHRDPARGLDHGAWIPLLLMWPEHDIPVLQLSVQSALGPGHHLQLGRALEALRRDNVLVIGSGSFTHNLRALQQDAHEGQEPAWVTDFAAWMDAAIMAGRTCDLLSYRRLAPHAEDNHPTEEHLLPLFVALGAAGARARPTRMHSSTDLGVLRMDSYRFD</sequence>
<dbReference type="PIRSF" id="PIRSF006157">
    <property type="entry name" value="Doxgns_DODA"/>
    <property type="match status" value="1"/>
</dbReference>
<keyword evidence="8" id="KW-1185">Reference proteome</keyword>
<dbReference type="GO" id="GO:0008198">
    <property type="term" value="F:ferrous iron binding"/>
    <property type="evidence" value="ECO:0007669"/>
    <property type="project" value="InterPro"/>
</dbReference>
<keyword evidence="4" id="KW-0862">Zinc</keyword>
<keyword evidence="7" id="KW-0223">Dioxygenase</keyword>
<dbReference type="InterPro" id="IPR014436">
    <property type="entry name" value="Extradiol_dOase_DODA"/>
</dbReference>
<dbReference type="RefSeq" id="WP_185683348.1">
    <property type="nucleotide sequence ID" value="NZ_JACLAU010000011.1"/>
</dbReference>
<accession>A0A7X1F7S4</accession>
<dbReference type="CDD" id="cd07363">
    <property type="entry name" value="45_DOPA_Dioxygenase"/>
    <property type="match status" value="1"/>
</dbReference>
<comment type="cofactor">
    <cofactor evidence="1">
        <name>Zn(2+)</name>
        <dbReference type="ChEBI" id="CHEBI:29105"/>
    </cofactor>
</comment>
<dbReference type="PANTHER" id="PTHR30096:SF0">
    <property type="entry name" value="4,5-DOPA DIOXYGENASE EXTRADIOL-LIKE PROTEIN"/>
    <property type="match status" value="1"/>
</dbReference>
<evidence type="ECO:0000313" key="7">
    <source>
        <dbReference type="EMBL" id="MBC2651930.1"/>
    </source>
</evidence>
<feature type="domain" description="Extradiol ring-cleavage dioxygenase class III enzyme subunit B" evidence="6">
    <location>
        <begin position="4"/>
        <end position="234"/>
    </location>
</feature>
<evidence type="ECO:0000256" key="2">
    <source>
        <dbReference type="ARBA" id="ARBA00007581"/>
    </source>
</evidence>
<evidence type="ECO:0000256" key="5">
    <source>
        <dbReference type="ARBA" id="ARBA00023002"/>
    </source>
</evidence>
<evidence type="ECO:0000256" key="4">
    <source>
        <dbReference type="ARBA" id="ARBA00022833"/>
    </source>
</evidence>
<dbReference type="Pfam" id="PF02900">
    <property type="entry name" value="LigB"/>
    <property type="match status" value="1"/>
</dbReference>
<keyword evidence="5" id="KW-0560">Oxidoreductase</keyword>
<dbReference type="GO" id="GO:0008270">
    <property type="term" value="F:zinc ion binding"/>
    <property type="evidence" value="ECO:0007669"/>
    <property type="project" value="InterPro"/>
</dbReference>